<name>A0A8K0KEB5_LADFU</name>
<feature type="signal peptide" evidence="4">
    <location>
        <begin position="1"/>
        <end position="23"/>
    </location>
</feature>
<reference evidence="6" key="1">
    <citation type="submission" date="2013-04" db="EMBL/GenBank/DDBJ databases">
        <authorList>
            <person name="Qu J."/>
            <person name="Murali S.C."/>
            <person name="Bandaranaike D."/>
            <person name="Bellair M."/>
            <person name="Blankenburg K."/>
            <person name="Chao H."/>
            <person name="Dinh H."/>
            <person name="Doddapaneni H."/>
            <person name="Downs B."/>
            <person name="Dugan-Rocha S."/>
            <person name="Elkadiri S."/>
            <person name="Gnanaolivu R.D."/>
            <person name="Hernandez B."/>
            <person name="Javaid M."/>
            <person name="Jayaseelan J.C."/>
            <person name="Lee S."/>
            <person name="Li M."/>
            <person name="Ming W."/>
            <person name="Munidasa M."/>
            <person name="Muniz J."/>
            <person name="Nguyen L."/>
            <person name="Ongeri F."/>
            <person name="Osuji N."/>
            <person name="Pu L.-L."/>
            <person name="Puazo M."/>
            <person name="Qu C."/>
            <person name="Quiroz J."/>
            <person name="Raj R."/>
            <person name="Weissenberger G."/>
            <person name="Xin Y."/>
            <person name="Zou X."/>
            <person name="Han Y."/>
            <person name="Richards S."/>
            <person name="Worley K."/>
            <person name="Muzny D."/>
            <person name="Gibbs R."/>
        </authorList>
    </citation>
    <scope>NUCLEOTIDE SEQUENCE</scope>
    <source>
        <strain evidence="6">Sampled in the wild</strain>
    </source>
</reference>
<accession>A0A8K0KEB5</accession>
<dbReference type="AlphaFoldDB" id="A0A8K0KEB5"/>
<proteinExistence type="inferred from homology"/>
<organism evidence="6 7">
    <name type="scientific">Ladona fulva</name>
    <name type="common">Scarce chaser dragonfly</name>
    <name type="synonym">Libellula fulva</name>
    <dbReference type="NCBI Taxonomy" id="123851"/>
    <lineage>
        <taxon>Eukaryota</taxon>
        <taxon>Metazoa</taxon>
        <taxon>Ecdysozoa</taxon>
        <taxon>Arthropoda</taxon>
        <taxon>Hexapoda</taxon>
        <taxon>Insecta</taxon>
        <taxon>Pterygota</taxon>
        <taxon>Palaeoptera</taxon>
        <taxon>Odonata</taxon>
        <taxon>Epiprocta</taxon>
        <taxon>Anisoptera</taxon>
        <taxon>Libelluloidea</taxon>
        <taxon>Libellulidae</taxon>
        <taxon>Ladona</taxon>
    </lineage>
</organism>
<sequence length="181" mass="20242">MLWRKRLKGLLLLPLVLLSLTTAYPLSPREVKIKQGRLRGLLIEGRAIRRASGGSGAVEAFLGVPYAAPPVGSQRFMPPGSPQPWAGVRMADTFAPVCPQQLPDPILLRPFRDDHKMVNDHYHGGYYAEHKGDFGSIRRSPDTVPAGRTAYLRRLLPYLRNQSEDCLYLNVYAPAHEQELS</sequence>
<dbReference type="InterPro" id="IPR002018">
    <property type="entry name" value="CarbesteraseB"/>
</dbReference>
<dbReference type="PANTHER" id="PTHR43903">
    <property type="entry name" value="NEUROLIGIN"/>
    <property type="match status" value="1"/>
</dbReference>
<dbReference type="Pfam" id="PF00135">
    <property type="entry name" value="COesterase"/>
    <property type="match status" value="1"/>
</dbReference>
<dbReference type="PROSITE" id="PS00941">
    <property type="entry name" value="CARBOXYLESTERASE_B_2"/>
    <property type="match status" value="1"/>
</dbReference>
<dbReference type="SUPFAM" id="SSF53474">
    <property type="entry name" value="alpha/beta-Hydrolases"/>
    <property type="match status" value="1"/>
</dbReference>
<protein>
    <recommendedName>
        <fullName evidence="5">Carboxylesterase type B domain-containing protein</fullName>
    </recommendedName>
</protein>
<comment type="caution">
    <text evidence="6">The sequence shown here is derived from an EMBL/GenBank/DDBJ whole genome shotgun (WGS) entry which is preliminary data.</text>
</comment>
<evidence type="ECO:0000256" key="2">
    <source>
        <dbReference type="ARBA" id="ARBA00022729"/>
    </source>
</evidence>
<dbReference type="OrthoDB" id="3200163at2759"/>
<reference evidence="6" key="2">
    <citation type="submission" date="2017-10" db="EMBL/GenBank/DDBJ databases">
        <title>Ladona fulva Genome sequencing and assembly.</title>
        <authorList>
            <person name="Murali S."/>
            <person name="Richards S."/>
            <person name="Bandaranaike D."/>
            <person name="Bellair M."/>
            <person name="Blankenburg K."/>
            <person name="Chao H."/>
            <person name="Dinh H."/>
            <person name="Doddapaneni H."/>
            <person name="Dugan-Rocha S."/>
            <person name="Elkadiri S."/>
            <person name="Gnanaolivu R."/>
            <person name="Hernandez B."/>
            <person name="Skinner E."/>
            <person name="Javaid M."/>
            <person name="Lee S."/>
            <person name="Li M."/>
            <person name="Ming W."/>
            <person name="Munidasa M."/>
            <person name="Muniz J."/>
            <person name="Nguyen L."/>
            <person name="Hughes D."/>
            <person name="Osuji N."/>
            <person name="Pu L.-L."/>
            <person name="Puazo M."/>
            <person name="Qu C."/>
            <person name="Quiroz J."/>
            <person name="Raj R."/>
            <person name="Weissenberger G."/>
            <person name="Xin Y."/>
            <person name="Zou X."/>
            <person name="Han Y."/>
            <person name="Worley K."/>
            <person name="Muzny D."/>
            <person name="Gibbs R."/>
        </authorList>
    </citation>
    <scope>NUCLEOTIDE SEQUENCE</scope>
    <source>
        <strain evidence="6">Sampled in the wild</strain>
    </source>
</reference>
<feature type="domain" description="Carboxylesterase type B" evidence="5">
    <location>
        <begin position="29"/>
        <end position="178"/>
    </location>
</feature>
<evidence type="ECO:0000256" key="4">
    <source>
        <dbReference type="SAM" id="SignalP"/>
    </source>
</evidence>
<dbReference type="InterPro" id="IPR019819">
    <property type="entry name" value="Carboxylesterase_B_CS"/>
</dbReference>
<keyword evidence="2 4" id="KW-0732">Signal</keyword>
<evidence type="ECO:0000313" key="6">
    <source>
        <dbReference type="EMBL" id="KAG8233581.1"/>
    </source>
</evidence>
<dbReference type="InterPro" id="IPR029058">
    <property type="entry name" value="AB_hydrolase_fold"/>
</dbReference>
<feature type="chain" id="PRO_5035477233" description="Carboxylesterase type B domain-containing protein" evidence="4">
    <location>
        <begin position="24"/>
        <end position="181"/>
    </location>
</feature>
<dbReference type="InterPro" id="IPR051093">
    <property type="entry name" value="Neuroligin/BSAL"/>
</dbReference>
<evidence type="ECO:0000256" key="1">
    <source>
        <dbReference type="ARBA" id="ARBA00005964"/>
    </source>
</evidence>
<dbReference type="EMBL" id="KZ308731">
    <property type="protein sequence ID" value="KAG8233581.1"/>
    <property type="molecule type" value="Genomic_DNA"/>
</dbReference>
<dbReference type="Proteomes" id="UP000792457">
    <property type="component" value="Unassembled WGS sequence"/>
</dbReference>
<evidence type="ECO:0000313" key="7">
    <source>
        <dbReference type="Proteomes" id="UP000792457"/>
    </source>
</evidence>
<keyword evidence="3" id="KW-0325">Glycoprotein</keyword>
<gene>
    <name evidence="6" type="ORF">J437_LFUL000992</name>
</gene>
<evidence type="ECO:0000256" key="3">
    <source>
        <dbReference type="ARBA" id="ARBA00023180"/>
    </source>
</evidence>
<keyword evidence="7" id="KW-1185">Reference proteome</keyword>
<evidence type="ECO:0000259" key="5">
    <source>
        <dbReference type="Pfam" id="PF00135"/>
    </source>
</evidence>
<comment type="similarity">
    <text evidence="1">Belongs to the type-B carboxylesterase/lipase family.</text>
</comment>
<dbReference type="Gene3D" id="3.40.50.1820">
    <property type="entry name" value="alpha/beta hydrolase"/>
    <property type="match status" value="1"/>
</dbReference>